<comment type="caution">
    <text evidence="11">The sequence shown here is derived from an EMBL/GenBank/DDBJ whole genome shotgun (WGS) entry which is preliminary data.</text>
</comment>
<dbReference type="SUPFAM" id="SSF103473">
    <property type="entry name" value="MFS general substrate transporter"/>
    <property type="match status" value="1"/>
</dbReference>
<dbReference type="Pfam" id="PF00083">
    <property type="entry name" value="Sugar_tr"/>
    <property type="match status" value="1"/>
</dbReference>
<evidence type="ECO:0000256" key="3">
    <source>
        <dbReference type="ARBA" id="ARBA00022448"/>
    </source>
</evidence>
<dbReference type="PRINTS" id="PR00171">
    <property type="entry name" value="SUGRTRNSPORT"/>
</dbReference>
<evidence type="ECO:0000256" key="2">
    <source>
        <dbReference type="ARBA" id="ARBA00010992"/>
    </source>
</evidence>
<evidence type="ECO:0000256" key="6">
    <source>
        <dbReference type="ARBA" id="ARBA00022989"/>
    </source>
</evidence>
<dbReference type="InterPro" id="IPR005829">
    <property type="entry name" value="Sugar_transporter_CS"/>
</dbReference>
<dbReference type="InterPro" id="IPR020846">
    <property type="entry name" value="MFS_dom"/>
</dbReference>
<dbReference type="CDD" id="cd17358">
    <property type="entry name" value="MFS_GLUT6_8_Class3_like"/>
    <property type="match status" value="1"/>
</dbReference>
<dbReference type="InterPro" id="IPR005828">
    <property type="entry name" value="MFS_sugar_transport-like"/>
</dbReference>
<evidence type="ECO:0000313" key="12">
    <source>
        <dbReference type="Proteomes" id="UP001154282"/>
    </source>
</evidence>
<feature type="transmembrane region" description="Helical" evidence="9">
    <location>
        <begin position="206"/>
        <end position="223"/>
    </location>
</feature>
<keyword evidence="4" id="KW-0762">Sugar transport</keyword>
<keyword evidence="5 9" id="KW-0812">Transmembrane</keyword>
<accession>A0AAV0HER6</accession>
<dbReference type="GO" id="GO:0051119">
    <property type="term" value="F:sugar transmembrane transporter activity"/>
    <property type="evidence" value="ECO:0007669"/>
    <property type="project" value="InterPro"/>
</dbReference>
<dbReference type="PROSITE" id="PS50850">
    <property type="entry name" value="MFS"/>
    <property type="match status" value="1"/>
</dbReference>
<dbReference type="InterPro" id="IPR036259">
    <property type="entry name" value="MFS_trans_sf"/>
</dbReference>
<dbReference type="Proteomes" id="UP001154282">
    <property type="component" value="Unassembled WGS sequence"/>
</dbReference>
<keyword evidence="3 8" id="KW-0813">Transport</keyword>
<gene>
    <name evidence="11" type="ORF">LITE_LOCUS4125</name>
</gene>
<evidence type="ECO:0000256" key="7">
    <source>
        <dbReference type="ARBA" id="ARBA00023136"/>
    </source>
</evidence>
<dbReference type="EMBL" id="CAMGYJ010000002">
    <property type="protein sequence ID" value="CAI0383729.1"/>
    <property type="molecule type" value="Genomic_DNA"/>
</dbReference>
<feature type="transmembrane region" description="Helical" evidence="9">
    <location>
        <begin position="320"/>
        <end position="342"/>
    </location>
</feature>
<dbReference type="GO" id="GO:0016020">
    <property type="term" value="C:membrane"/>
    <property type="evidence" value="ECO:0007669"/>
    <property type="project" value="UniProtKB-SubCell"/>
</dbReference>
<keyword evidence="12" id="KW-1185">Reference proteome</keyword>
<evidence type="ECO:0000256" key="8">
    <source>
        <dbReference type="RuleBase" id="RU003346"/>
    </source>
</evidence>
<feature type="domain" description="Major facilitator superfamily (MFS) profile" evidence="10">
    <location>
        <begin position="54"/>
        <end position="473"/>
    </location>
</feature>
<dbReference type="PROSITE" id="PS00216">
    <property type="entry name" value="SUGAR_TRANSPORT_1"/>
    <property type="match status" value="1"/>
</dbReference>
<dbReference type="InterPro" id="IPR003663">
    <property type="entry name" value="Sugar/inositol_transpt"/>
</dbReference>
<dbReference type="AlphaFoldDB" id="A0AAV0HER6"/>
<protein>
    <recommendedName>
        <fullName evidence="10">Major facilitator superfamily (MFS) profile domain-containing protein</fullName>
    </recommendedName>
</protein>
<sequence length="489" mass="52657">MKSHLNLVECNGRKTGGRKRRMEGGGALLKKPFLENGNGAGVSSSPPPPALIFSTFVAVCGSFTYGCAISFSSPAQDGITQDLGLSVAAFSMFGSVLTVGGMIGALFCGRMTAILGCKYTMWLSQVFCSIGWVAIALAPSSWWLDMGRLSIGFGVGFLTYVVPIYVAEVTPKDSRGAFSYANQLLTNCGCSIVFLVGNFISWRTLALMGLVPAILQLVGLFFIPESPRWLAKVGRGKEFEASLQWLRGNNVDISEEKEEIVNTMNFLKEDSDAKVMDLFQKKYAYSLTVGLGLMLLQQLGGSSGVSFYASGVIEKAGFPTSTGTIIISFIQVPSAAAGLFLMDFAGRRPLLMVSAGGMCFCSFLMGLSFILQGLNVLKDLTPILTVLGLTAYIAAFSIGVAGIPWIMMSEIFPMSVKALAGTLVALVNWSSSWLVTYTFNFMLQWSPAGTFFIFALVCGAMVMFTWKWVPETKGRTLEEIHASMAGCLH</sequence>
<feature type="transmembrane region" description="Helical" evidence="9">
    <location>
        <begin position="445"/>
        <end position="466"/>
    </location>
</feature>
<comment type="similarity">
    <text evidence="2 8">Belongs to the major facilitator superfamily. Sugar transporter (TC 2.A.1.1) family.</text>
</comment>
<feature type="transmembrane region" description="Helical" evidence="9">
    <location>
        <begin position="50"/>
        <end position="71"/>
    </location>
</feature>
<dbReference type="InterPro" id="IPR044775">
    <property type="entry name" value="MFS_ERD6/Tret1-like"/>
</dbReference>
<proteinExistence type="inferred from homology"/>
<feature type="transmembrane region" description="Helical" evidence="9">
    <location>
        <begin position="283"/>
        <end position="300"/>
    </location>
</feature>
<feature type="transmembrane region" description="Helical" evidence="9">
    <location>
        <begin position="119"/>
        <end position="143"/>
    </location>
</feature>
<name>A0AAV0HER6_9ROSI</name>
<evidence type="ECO:0000259" key="10">
    <source>
        <dbReference type="PROSITE" id="PS50850"/>
    </source>
</evidence>
<organism evidence="11 12">
    <name type="scientific">Linum tenue</name>
    <dbReference type="NCBI Taxonomy" id="586396"/>
    <lineage>
        <taxon>Eukaryota</taxon>
        <taxon>Viridiplantae</taxon>
        <taxon>Streptophyta</taxon>
        <taxon>Embryophyta</taxon>
        <taxon>Tracheophyta</taxon>
        <taxon>Spermatophyta</taxon>
        <taxon>Magnoliopsida</taxon>
        <taxon>eudicotyledons</taxon>
        <taxon>Gunneridae</taxon>
        <taxon>Pentapetalae</taxon>
        <taxon>rosids</taxon>
        <taxon>fabids</taxon>
        <taxon>Malpighiales</taxon>
        <taxon>Linaceae</taxon>
        <taxon>Linum</taxon>
    </lineage>
</organism>
<feature type="transmembrane region" description="Helical" evidence="9">
    <location>
        <begin position="418"/>
        <end position="439"/>
    </location>
</feature>
<keyword evidence="6 9" id="KW-1133">Transmembrane helix</keyword>
<dbReference type="PANTHER" id="PTHR48021">
    <property type="match status" value="1"/>
</dbReference>
<dbReference type="FunFam" id="1.20.1250.20:FF:000043">
    <property type="entry name" value="sugar transporter ERD6-like 6"/>
    <property type="match status" value="1"/>
</dbReference>
<dbReference type="NCBIfam" id="TIGR00879">
    <property type="entry name" value="SP"/>
    <property type="match status" value="1"/>
</dbReference>
<reference evidence="11" key="1">
    <citation type="submission" date="2022-08" db="EMBL/GenBank/DDBJ databases">
        <authorList>
            <person name="Gutierrez-Valencia J."/>
        </authorList>
    </citation>
    <scope>NUCLEOTIDE SEQUENCE</scope>
</reference>
<feature type="transmembrane region" description="Helical" evidence="9">
    <location>
        <begin position="149"/>
        <end position="167"/>
    </location>
</feature>
<dbReference type="Gene3D" id="1.20.1250.20">
    <property type="entry name" value="MFS general substrate transporter like domains"/>
    <property type="match status" value="1"/>
</dbReference>
<evidence type="ECO:0000256" key="4">
    <source>
        <dbReference type="ARBA" id="ARBA00022597"/>
    </source>
</evidence>
<comment type="subcellular location">
    <subcellularLocation>
        <location evidence="1">Membrane</location>
        <topology evidence="1">Multi-pass membrane protein</topology>
    </subcellularLocation>
</comment>
<dbReference type="InterPro" id="IPR050549">
    <property type="entry name" value="MFS_Trehalose_Transporter"/>
</dbReference>
<keyword evidence="7 9" id="KW-0472">Membrane</keyword>
<feature type="transmembrane region" description="Helical" evidence="9">
    <location>
        <begin position="383"/>
        <end position="406"/>
    </location>
</feature>
<feature type="transmembrane region" description="Helical" evidence="9">
    <location>
        <begin position="179"/>
        <end position="200"/>
    </location>
</feature>
<evidence type="ECO:0000256" key="1">
    <source>
        <dbReference type="ARBA" id="ARBA00004141"/>
    </source>
</evidence>
<evidence type="ECO:0000313" key="11">
    <source>
        <dbReference type="EMBL" id="CAI0383729.1"/>
    </source>
</evidence>
<evidence type="ECO:0000256" key="9">
    <source>
        <dbReference type="SAM" id="Phobius"/>
    </source>
</evidence>
<feature type="transmembrane region" description="Helical" evidence="9">
    <location>
        <begin position="83"/>
        <end position="107"/>
    </location>
</feature>
<dbReference type="PANTHER" id="PTHR48021:SF93">
    <property type="entry name" value="SUGAR TRANSPORTER ERD6-LIKE 1-RELATED"/>
    <property type="match status" value="1"/>
</dbReference>
<evidence type="ECO:0000256" key="5">
    <source>
        <dbReference type="ARBA" id="ARBA00022692"/>
    </source>
</evidence>
<feature type="transmembrane region" description="Helical" evidence="9">
    <location>
        <begin position="349"/>
        <end position="371"/>
    </location>
</feature>